<dbReference type="AlphaFoldDB" id="A0A084EBF7"/>
<feature type="signal peptide" evidence="1">
    <location>
        <begin position="1"/>
        <end position="29"/>
    </location>
</feature>
<keyword evidence="1" id="KW-0732">Signal</keyword>
<dbReference type="RefSeq" id="WP_080727331.1">
    <property type="nucleotide sequence ID" value="NZ_JGVR01000042.1"/>
</dbReference>
<gene>
    <name evidence="2" type="ORF">CP98_04535</name>
</gene>
<evidence type="ECO:0008006" key="4">
    <source>
        <dbReference type="Google" id="ProtNLM"/>
    </source>
</evidence>
<protein>
    <recommendedName>
        <fullName evidence="4">Outer membrane beta-barrel protein</fullName>
    </recommendedName>
</protein>
<dbReference type="SUPFAM" id="SSF56935">
    <property type="entry name" value="Porins"/>
    <property type="match status" value="1"/>
</dbReference>
<name>A0A084EBF7_SPHYA</name>
<dbReference type="PATRIC" id="fig|13690.10.peg.4670"/>
<dbReference type="InterPro" id="IPR018759">
    <property type="entry name" value="BBP2_2"/>
</dbReference>
<comment type="caution">
    <text evidence="2">The sequence shown here is derived from an EMBL/GenBank/DDBJ whole genome shotgun (WGS) entry which is preliminary data.</text>
</comment>
<evidence type="ECO:0000313" key="3">
    <source>
        <dbReference type="Proteomes" id="UP000028534"/>
    </source>
</evidence>
<dbReference type="eggNOG" id="COG5338">
    <property type="taxonomic scope" value="Bacteria"/>
</dbReference>
<sequence>MSKNLKIYSSAFGLAMTVAAISSASDAHAQLEATGSTFGTPERAIELSMSTQATYDSNVARAQSSQAIARGIEKEDYRFTPSLEANIVLPTPAAVLMLTGTAGYDFYARNTQLDRERINLKASAATKLAICDVGVQASYARQQNDLADLSIVDGDAEASAVNVQNAFSIGGTLGCGGGSIKPTAFVEYRTSNNSSIQREISDVDTLIYGGGVSYSSPAFGVLTAFVGRTEYDYTNRNNIVGAITSFHTTMGGFSLDRRLGARLQANGRIYYVKSDGAGVDDRLDGLNWDVAALLRIGSRAQLGANIARQIDASTAVDLRAMEVTSYGVKLDYVLTPLLRADAGVTYRVRNMEDTPTLPQYVVVGDDKLFELSAGLAYTLGRRIDITLRGNYQKRNADTAIYDYESIRMILGVRLRL</sequence>
<evidence type="ECO:0000313" key="2">
    <source>
        <dbReference type="EMBL" id="KEZ15299.1"/>
    </source>
</evidence>
<feature type="chain" id="PRO_5001773916" description="Outer membrane beta-barrel protein" evidence="1">
    <location>
        <begin position="30"/>
        <end position="416"/>
    </location>
</feature>
<dbReference type="Proteomes" id="UP000028534">
    <property type="component" value="Unassembled WGS sequence"/>
</dbReference>
<proteinExistence type="predicted"/>
<evidence type="ECO:0000256" key="1">
    <source>
        <dbReference type="SAM" id="SignalP"/>
    </source>
</evidence>
<organism evidence="2 3">
    <name type="scientific">Sphingobium yanoikuyae</name>
    <name type="common">Sphingomonas yanoikuyae</name>
    <dbReference type="NCBI Taxonomy" id="13690"/>
    <lineage>
        <taxon>Bacteria</taxon>
        <taxon>Pseudomonadati</taxon>
        <taxon>Pseudomonadota</taxon>
        <taxon>Alphaproteobacteria</taxon>
        <taxon>Sphingomonadales</taxon>
        <taxon>Sphingomonadaceae</taxon>
        <taxon>Sphingobium</taxon>
    </lineage>
</organism>
<reference evidence="2 3" key="1">
    <citation type="submission" date="2014-03" db="EMBL/GenBank/DDBJ databases">
        <title>Genome sequence of Sphingobium yanoikuyae B1.</title>
        <authorList>
            <person name="Gan H.M."/>
            <person name="Gan H.Y."/>
            <person name="Savka M.A."/>
        </authorList>
    </citation>
    <scope>NUCLEOTIDE SEQUENCE [LARGE SCALE GENOMIC DNA]</scope>
    <source>
        <strain evidence="2 3">B1</strain>
    </source>
</reference>
<dbReference type="Pfam" id="PF10082">
    <property type="entry name" value="BBP2_2"/>
    <property type="match status" value="1"/>
</dbReference>
<accession>A0A084EBF7</accession>
<dbReference type="EMBL" id="JGVR01000042">
    <property type="protein sequence ID" value="KEZ15299.1"/>
    <property type="molecule type" value="Genomic_DNA"/>
</dbReference>